<sequence length="172" mass="19605">MEGLRKGGSVWWTTVLVVVVGMLTCAVSQPPRRLTVGGRVGWTKDFNYTEWSIHKQFYVGDWLYFVFDKRYYNVLEVNKTNYENCNDQNFITNITKGGRDVFELKQARPYYFLSSGGYCFHGMKLAINVEEYVPPPAAAPTINGGYMNNDSQIILTIVLGITLVCALLMKLY</sequence>
<evidence type="ECO:0000313" key="1">
    <source>
        <dbReference type="EMBL" id="KAI8030149.1"/>
    </source>
</evidence>
<name>A0ACC0IW66_9ERIC</name>
<protein>
    <submittedName>
        <fullName evidence="1">Lamin-like protein</fullName>
    </submittedName>
</protein>
<proteinExistence type="predicted"/>
<gene>
    <name evidence="1" type="ORF">LOK49_LG01G03724</name>
</gene>
<keyword evidence="2" id="KW-1185">Reference proteome</keyword>
<dbReference type="EMBL" id="CM045758">
    <property type="protein sequence ID" value="KAI8030149.1"/>
    <property type="molecule type" value="Genomic_DNA"/>
</dbReference>
<comment type="caution">
    <text evidence="1">The sequence shown here is derived from an EMBL/GenBank/DDBJ whole genome shotgun (WGS) entry which is preliminary data.</text>
</comment>
<accession>A0ACC0IW66</accession>
<reference evidence="1 2" key="1">
    <citation type="journal article" date="2022" name="Plant J.">
        <title>Chromosome-level genome of Camellia lanceoleosa provides a valuable resource for understanding genome evolution and self-incompatibility.</title>
        <authorList>
            <person name="Gong W."/>
            <person name="Xiao S."/>
            <person name="Wang L."/>
            <person name="Liao Z."/>
            <person name="Chang Y."/>
            <person name="Mo W."/>
            <person name="Hu G."/>
            <person name="Li W."/>
            <person name="Zhao G."/>
            <person name="Zhu H."/>
            <person name="Hu X."/>
            <person name="Ji K."/>
            <person name="Xiang X."/>
            <person name="Song Q."/>
            <person name="Yuan D."/>
            <person name="Jin S."/>
            <person name="Zhang L."/>
        </authorList>
    </citation>
    <scope>NUCLEOTIDE SEQUENCE [LARGE SCALE GENOMIC DNA]</scope>
    <source>
        <strain evidence="1">SQ_2022a</strain>
    </source>
</reference>
<dbReference type="Proteomes" id="UP001060215">
    <property type="component" value="Chromosome 1"/>
</dbReference>
<evidence type="ECO:0000313" key="2">
    <source>
        <dbReference type="Proteomes" id="UP001060215"/>
    </source>
</evidence>
<organism evidence="1 2">
    <name type="scientific">Camellia lanceoleosa</name>
    <dbReference type="NCBI Taxonomy" id="1840588"/>
    <lineage>
        <taxon>Eukaryota</taxon>
        <taxon>Viridiplantae</taxon>
        <taxon>Streptophyta</taxon>
        <taxon>Embryophyta</taxon>
        <taxon>Tracheophyta</taxon>
        <taxon>Spermatophyta</taxon>
        <taxon>Magnoliopsida</taxon>
        <taxon>eudicotyledons</taxon>
        <taxon>Gunneridae</taxon>
        <taxon>Pentapetalae</taxon>
        <taxon>asterids</taxon>
        <taxon>Ericales</taxon>
        <taxon>Theaceae</taxon>
        <taxon>Camellia</taxon>
    </lineage>
</organism>